<keyword evidence="3" id="KW-1185">Reference proteome</keyword>
<evidence type="ECO:0000256" key="1">
    <source>
        <dbReference type="SAM" id="MobiDB-lite"/>
    </source>
</evidence>
<proteinExistence type="predicted"/>
<evidence type="ECO:0000313" key="3">
    <source>
        <dbReference type="Proteomes" id="UP001246244"/>
    </source>
</evidence>
<name>A0ABU2D1X1_9EURY</name>
<protein>
    <submittedName>
        <fullName evidence="2">Uncharacterized protein</fullName>
    </submittedName>
</protein>
<organism evidence="2 3">
    <name type="scientific">Methanosarcina baikalica</name>
    <dbReference type="NCBI Taxonomy" id="3073890"/>
    <lineage>
        <taxon>Archaea</taxon>
        <taxon>Methanobacteriati</taxon>
        <taxon>Methanobacteriota</taxon>
        <taxon>Stenosarchaea group</taxon>
        <taxon>Methanomicrobia</taxon>
        <taxon>Methanosarcinales</taxon>
        <taxon>Methanosarcinaceae</taxon>
        <taxon>Methanosarcina</taxon>
    </lineage>
</organism>
<accession>A0ABU2D1X1</accession>
<evidence type="ECO:0000313" key="2">
    <source>
        <dbReference type="EMBL" id="MDR7665991.1"/>
    </source>
</evidence>
<sequence>MAKNSTIGYSPKAGTACGKPQAKAPADKSAKRDVKPSRPAKKEK</sequence>
<feature type="compositionally biased region" description="Basic and acidic residues" evidence="1">
    <location>
        <begin position="25"/>
        <end position="44"/>
    </location>
</feature>
<reference evidence="3" key="1">
    <citation type="submission" date="2023-07" db="EMBL/GenBank/DDBJ databases">
        <title>Whole-genome sequencing of a new Methanosarcina sp. Z-7115.</title>
        <authorList>
            <person name="Zhilina T.N."/>
            <person name="Merkel A.Y."/>
        </authorList>
    </citation>
    <scope>NUCLEOTIDE SEQUENCE [LARGE SCALE GENOMIC DNA]</scope>
    <source>
        <strain evidence="3">Z-7115</strain>
    </source>
</reference>
<dbReference type="EMBL" id="JAVKPK010000033">
    <property type="protein sequence ID" value="MDR7665991.1"/>
    <property type="molecule type" value="Genomic_DNA"/>
</dbReference>
<comment type="caution">
    <text evidence="2">The sequence shown here is derived from an EMBL/GenBank/DDBJ whole genome shotgun (WGS) entry which is preliminary data.</text>
</comment>
<dbReference type="Proteomes" id="UP001246244">
    <property type="component" value="Unassembled WGS sequence"/>
</dbReference>
<dbReference type="RefSeq" id="WP_310576016.1">
    <property type="nucleotide sequence ID" value="NZ_JAVKPK010000033.1"/>
</dbReference>
<feature type="region of interest" description="Disordered" evidence="1">
    <location>
        <begin position="1"/>
        <end position="44"/>
    </location>
</feature>
<gene>
    <name evidence="2" type="ORF">RG963_09445</name>
</gene>